<sequence length="243" mass="27123">MIGYTRSLGVDHPSTENASRRLSYIQTLQHPNEESVTAAQNSSISSAESDLDDTVSLSSSATSMSGIMPPAKTEEFVLGLARLFQKDVDIQATVRKAIERSKDELRFDQQRMLMLDRFFENASAQELSKTTAIEISQESKQVLDYKDNDEEGSSSDGSEASDVQEPQINHSVEMVEAFMISGEPFANLKQRLRNFVERGTLDDIEENTTQDYRQHDSHQSLHLANRAMIQMDDGRPLSAVAGE</sequence>
<reference evidence="2" key="1">
    <citation type="submission" date="2021-03" db="EMBL/GenBank/DDBJ databases">
        <authorList>
            <person name="Tagirdzhanova G."/>
        </authorList>
    </citation>
    <scope>NUCLEOTIDE SEQUENCE</scope>
</reference>
<evidence type="ECO:0000313" key="3">
    <source>
        <dbReference type="Proteomes" id="UP000664534"/>
    </source>
</evidence>
<dbReference type="EMBL" id="CAJPDT010000062">
    <property type="protein sequence ID" value="CAF9931784.1"/>
    <property type="molecule type" value="Genomic_DNA"/>
</dbReference>
<dbReference type="Proteomes" id="UP000664534">
    <property type="component" value="Unassembled WGS sequence"/>
</dbReference>
<evidence type="ECO:0000313" key="2">
    <source>
        <dbReference type="EMBL" id="CAF9931784.1"/>
    </source>
</evidence>
<name>A0A8H3FZ05_9LECA</name>
<accession>A0A8H3FZ05</accession>
<feature type="region of interest" description="Disordered" evidence="1">
    <location>
        <begin position="140"/>
        <end position="165"/>
    </location>
</feature>
<gene>
    <name evidence="2" type="ORF">IMSHALPRED_008717</name>
</gene>
<evidence type="ECO:0000256" key="1">
    <source>
        <dbReference type="SAM" id="MobiDB-lite"/>
    </source>
</evidence>
<comment type="caution">
    <text evidence="2">The sequence shown here is derived from an EMBL/GenBank/DDBJ whole genome shotgun (WGS) entry which is preliminary data.</text>
</comment>
<protein>
    <submittedName>
        <fullName evidence="2">Uncharacterized protein</fullName>
    </submittedName>
</protein>
<dbReference type="AlphaFoldDB" id="A0A8H3FZ05"/>
<proteinExistence type="predicted"/>
<organism evidence="2 3">
    <name type="scientific">Imshaugia aleurites</name>
    <dbReference type="NCBI Taxonomy" id="172621"/>
    <lineage>
        <taxon>Eukaryota</taxon>
        <taxon>Fungi</taxon>
        <taxon>Dikarya</taxon>
        <taxon>Ascomycota</taxon>
        <taxon>Pezizomycotina</taxon>
        <taxon>Lecanoromycetes</taxon>
        <taxon>OSLEUM clade</taxon>
        <taxon>Lecanoromycetidae</taxon>
        <taxon>Lecanorales</taxon>
        <taxon>Lecanorineae</taxon>
        <taxon>Parmeliaceae</taxon>
        <taxon>Imshaugia</taxon>
    </lineage>
</organism>
<keyword evidence="3" id="KW-1185">Reference proteome</keyword>
<feature type="compositionally biased region" description="Low complexity" evidence="1">
    <location>
        <begin position="54"/>
        <end position="65"/>
    </location>
</feature>
<feature type="region of interest" description="Disordered" evidence="1">
    <location>
        <begin position="41"/>
        <end position="66"/>
    </location>
</feature>